<sequence length="357" mass="35455">MARSNMVPSNIREFYNGLLRNRTCTNKLATGFYSTIPGTNSFSYCGDHLADYNVVYIQGTNAQLADMDVDCDGAIQSGSAENDGRCPSSSPYRSSQTAFRDTVQSYGKGIQDLDPNIHSFIVFGNDFNRGDVGGPGNGGPGGPGSGGPPGHGGGGGPPGHGGGGGPPGHGGGGGPPGHGGGGGPPGHGGPPGGGHGGPGGGSGGGHGGGGHGGGGWGGGRGGHGVQEVAAISFDPKNYGIQPLSVMAVVCDNKLFYGVWGDTAAADPPLVGAASISLATACFGRGMSNEEGHDAKDVLYIAFPGADAVPGRDGAAWRANTWTNFHESIAALGDRLIQRIPGSGNWTRPPSYSMTTAG</sequence>
<dbReference type="GO" id="GO:0005576">
    <property type="term" value="C:extracellular region"/>
    <property type="evidence" value="ECO:0007669"/>
    <property type="project" value="UniProtKB-SubCell"/>
</dbReference>
<comment type="catalytic activity">
    <reaction evidence="1 10">
        <text>Endohydrolysis of beta-(1-&gt;4)-linkages between D-glucosamine residues in a partly acetylated chitosan.</text>
        <dbReference type="EC" id="3.2.1.132"/>
    </reaction>
</comment>
<dbReference type="Proteomes" id="UP000030651">
    <property type="component" value="Unassembled WGS sequence"/>
</dbReference>
<dbReference type="AlphaFoldDB" id="W3WYS1"/>
<dbReference type="PANTHER" id="PTHR42061">
    <property type="entry name" value="ENDO-CHITOSANASE"/>
    <property type="match status" value="1"/>
</dbReference>
<evidence type="ECO:0000256" key="6">
    <source>
        <dbReference type="ARBA" id="ARBA00022801"/>
    </source>
</evidence>
<gene>
    <name evidence="12" type="ORF">PFICI_10304</name>
</gene>
<name>W3WYS1_PESFW</name>
<evidence type="ECO:0000313" key="12">
    <source>
        <dbReference type="EMBL" id="ETS78242.1"/>
    </source>
</evidence>
<dbReference type="KEGG" id="pfy:PFICI_10304"/>
<proteinExistence type="inferred from homology"/>
<evidence type="ECO:0000256" key="11">
    <source>
        <dbReference type="SAM" id="MobiDB-lite"/>
    </source>
</evidence>
<dbReference type="OrthoDB" id="4756206at2759"/>
<reference evidence="13" key="1">
    <citation type="journal article" date="2015" name="BMC Genomics">
        <title>Genomic and transcriptomic analysis of the endophytic fungus Pestalotiopsis fici reveals its lifestyle and high potential for synthesis of natural products.</title>
        <authorList>
            <person name="Wang X."/>
            <person name="Zhang X."/>
            <person name="Liu L."/>
            <person name="Xiang M."/>
            <person name="Wang W."/>
            <person name="Sun X."/>
            <person name="Che Y."/>
            <person name="Guo L."/>
            <person name="Liu G."/>
            <person name="Guo L."/>
            <person name="Wang C."/>
            <person name="Yin W.B."/>
            <person name="Stadler M."/>
            <person name="Zhang X."/>
            <person name="Liu X."/>
        </authorList>
    </citation>
    <scope>NUCLEOTIDE SEQUENCE [LARGE SCALE GENOMIC DNA]</scope>
    <source>
        <strain evidence="13">W106-1 / CGMCC3.15140</strain>
    </source>
</reference>
<dbReference type="Pfam" id="PF07335">
    <property type="entry name" value="Glyco_hydro_75"/>
    <property type="match status" value="2"/>
</dbReference>
<keyword evidence="8 10" id="KW-0326">Glycosidase</keyword>
<evidence type="ECO:0000256" key="9">
    <source>
        <dbReference type="ARBA" id="ARBA00023326"/>
    </source>
</evidence>
<keyword evidence="13" id="KW-1185">Reference proteome</keyword>
<keyword evidence="4" id="KW-0964">Secreted</keyword>
<feature type="region of interest" description="Disordered" evidence="11">
    <location>
        <begin position="76"/>
        <end position="96"/>
    </location>
</feature>
<keyword evidence="5" id="KW-0732">Signal</keyword>
<comment type="similarity">
    <text evidence="3 10">Belongs to the glycosyl hydrolase 75 family.</text>
</comment>
<protein>
    <recommendedName>
        <fullName evidence="10">Endo-chitosanase</fullName>
        <ecNumber evidence="10">3.2.1.132</ecNumber>
    </recommendedName>
</protein>
<dbReference type="GeneID" id="19275317"/>
<dbReference type="HOGENOM" id="CLU_776359_0_0_1"/>
<organism evidence="12 13">
    <name type="scientific">Pestalotiopsis fici (strain W106-1 / CGMCC3.15140)</name>
    <dbReference type="NCBI Taxonomy" id="1229662"/>
    <lineage>
        <taxon>Eukaryota</taxon>
        <taxon>Fungi</taxon>
        <taxon>Dikarya</taxon>
        <taxon>Ascomycota</taxon>
        <taxon>Pezizomycotina</taxon>
        <taxon>Sordariomycetes</taxon>
        <taxon>Xylariomycetidae</taxon>
        <taxon>Amphisphaeriales</taxon>
        <taxon>Sporocadaceae</taxon>
        <taxon>Pestalotiopsis</taxon>
    </lineage>
</organism>
<keyword evidence="6 10" id="KW-0378">Hydrolase</keyword>
<dbReference type="GO" id="GO:0000272">
    <property type="term" value="P:polysaccharide catabolic process"/>
    <property type="evidence" value="ECO:0007669"/>
    <property type="project" value="UniProtKB-KW"/>
</dbReference>
<evidence type="ECO:0000256" key="5">
    <source>
        <dbReference type="ARBA" id="ARBA00022729"/>
    </source>
</evidence>
<comment type="subcellular location">
    <subcellularLocation>
        <location evidence="2 10">Secreted</location>
    </subcellularLocation>
</comment>
<dbReference type="InterPro" id="IPR009939">
    <property type="entry name" value="Chitosanase_fungal"/>
</dbReference>
<evidence type="ECO:0000313" key="13">
    <source>
        <dbReference type="Proteomes" id="UP000030651"/>
    </source>
</evidence>
<dbReference type="PANTHER" id="PTHR42061:SF6">
    <property type="entry name" value="ENDO-CHITOSANASE"/>
    <property type="match status" value="1"/>
</dbReference>
<keyword evidence="7" id="KW-0119">Carbohydrate metabolism</keyword>
<evidence type="ECO:0000256" key="2">
    <source>
        <dbReference type="ARBA" id="ARBA00004613"/>
    </source>
</evidence>
<comment type="function">
    <text evidence="10">Chitosanase catalyzing the endo-type cleavage of chitosan, the deacylated form of chitin. Chitosanase may be crucial in the degradation of the deacetylated portion of chitin in the fungal cell wall.</text>
</comment>
<feature type="region of interest" description="Disordered" evidence="11">
    <location>
        <begin position="131"/>
        <end position="221"/>
    </location>
</feature>
<dbReference type="RefSeq" id="XP_007837076.1">
    <property type="nucleotide sequence ID" value="XM_007838885.1"/>
</dbReference>
<evidence type="ECO:0000256" key="10">
    <source>
        <dbReference type="RuleBase" id="RU361208"/>
    </source>
</evidence>
<keyword evidence="9 10" id="KW-0624">Polysaccharide degradation</keyword>
<evidence type="ECO:0000256" key="1">
    <source>
        <dbReference type="ARBA" id="ARBA00000405"/>
    </source>
</evidence>
<evidence type="ECO:0000256" key="8">
    <source>
        <dbReference type="ARBA" id="ARBA00023295"/>
    </source>
</evidence>
<evidence type="ECO:0000256" key="3">
    <source>
        <dbReference type="ARBA" id="ARBA00007799"/>
    </source>
</evidence>
<dbReference type="EMBL" id="KI912115">
    <property type="protein sequence ID" value="ETS78242.1"/>
    <property type="molecule type" value="Genomic_DNA"/>
</dbReference>
<feature type="compositionally biased region" description="Polar residues" evidence="11">
    <location>
        <begin position="87"/>
        <end position="96"/>
    </location>
</feature>
<dbReference type="EC" id="3.2.1.132" evidence="10"/>
<accession>W3WYS1</accession>
<dbReference type="InParanoid" id="W3WYS1"/>
<evidence type="ECO:0000256" key="7">
    <source>
        <dbReference type="ARBA" id="ARBA00023277"/>
    </source>
</evidence>
<dbReference type="GO" id="GO:0016977">
    <property type="term" value="F:chitosanase activity"/>
    <property type="evidence" value="ECO:0007669"/>
    <property type="project" value="UniProtKB-EC"/>
</dbReference>
<evidence type="ECO:0000256" key="4">
    <source>
        <dbReference type="ARBA" id="ARBA00022525"/>
    </source>
</evidence>
<dbReference type="eggNOG" id="ENOG502S39Y">
    <property type="taxonomic scope" value="Eukaryota"/>
</dbReference>